<dbReference type="EMBL" id="DS995900">
    <property type="protein sequence ID" value="EEA25389.1"/>
    <property type="molecule type" value="Genomic_DNA"/>
</dbReference>
<organism evidence="2 3">
    <name type="scientific">Talaromyces marneffei (strain ATCC 18224 / CBS 334.59 / QM 7333)</name>
    <name type="common">Penicillium marneffei</name>
    <dbReference type="NCBI Taxonomy" id="441960"/>
    <lineage>
        <taxon>Eukaryota</taxon>
        <taxon>Fungi</taxon>
        <taxon>Dikarya</taxon>
        <taxon>Ascomycota</taxon>
        <taxon>Pezizomycotina</taxon>
        <taxon>Eurotiomycetes</taxon>
        <taxon>Eurotiomycetidae</taxon>
        <taxon>Eurotiales</taxon>
        <taxon>Trichocomaceae</taxon>
        <taxon>Talaromyces</taxon>
        <taxon>Talaromyces sect. Talaromyces</taxon>
    </lineage>
</organism>
<dbReference type="HOGENOM" id="CLU_366051_0_0_1"/>
<gene>
    <name evidence="2" type="ORF">PMAA_065000</name>
</gene>
<feature type="region of interest" description="Disordered" evidence="1">
    <location>
        <begin position="299"/>
        <end position="331"/>
    </location>
</feature>
<accession>B6QB48</accession>
<feature type="compositionally biased region" description="Acidic residues" evidence="1">
    <location>
        <begin position="312"/>
        <end position="321"/>
    </location>
</feature>
<sequence>MEQTRVDPETAVENFEIKSNNGKDLMSAFATPDIPPDMSDVPQHETSINDTQDAMEGHSESSTSSSRRQSEEEGYYLHVEEDGDAGAKSASSRSSLSSIPDSVIHHEKERSIYSRDSIGEIYEEHEEHSAYGNPVYQKIRDRNSPFRHPSSVKAIQMQTEDEEDEDVMSPSRRKAMFRGSPASVRSLGSPLLRRHGYHSAGNTPRRSLPIKRENPLVLLHCNILQPTVVLGPGVSLPDRQILEKVLPPQYARRWELLEENISGSGLLRDRGLLIQHPQEDYGLLEERLLESLELEKPRLENGHYNNHKASESENETGEEEPDHPNQQDKGGCVDCGCHMNHRDDRRKWDVKFYAANGLMKEGAWTAAWKEIERVDVQVSLWLPYEVKSEVEKKIKAEILVAEELKRIKEAEAMVNEPQPSSQIKISQDEIDGLDDGLRSTTKNVATQVTHTTEHGIPTFERARTRKRNADPDLYTLIINSIRVLASDRRNIITAISMLIAVLTIIFGGRSAKRTQYGYDMAQFGDFPAVSTQVYQTSSAPVLTQPSAEIPIYESKSRVERAGEVQRMVEGVLGVMKPDLVQPVVSRREAKTVIELVEQKTIEIPVEPKAEAIATIIRDAVDSAPTNKPDESNPGSFEAEVNHTVVQKNESDTQKDDDVTTEEGNATDTQIDDAVVEQNGERAIPQDTSHVVYQENDSVPAKDDGVAISQTENPITRDPEPVISTENASAATQDDDFMTIQDDEPAIAEDGPSTPELDINETA</sequence>
<feature type="compositionally biased region" description="Basic and acidic residues" evidence="1">
    <location>
        <begin position="648"/>
        <end position="657"/>
    </location>
</feature>
<feature type="region of interest" description="Disordered" evidence="1">
    <location>
        <begin position="1"/>
        <end position="103"/>
    </location>
</feature>
<dbReference type="AlphaFoldDB" id="B6QB48"/>
<feature type="region of interest" description="Disordered" evidence="1">
    <location>
        <begin position="741"/>
        <end position="762"/>
    </location>
</feature>
<dbReference type="Proteomes" id="UP000001294">
    <property type="component" value="Unassembled WGS sequence"/>
</dbReference>
<evidence type="ECO:0000313" key="2">
    <source>
        <dbReference type="EMBL" id="EEA25389.1"/>
    </source>
</evidence>
<feature type="compositionally biased region" description="Low complexity" evidence="1">
    <location>
        <begin position="89"/>
        <end position="102"/>
    </location>
</feature>
<proteinExistence type="predicted"/>
<reference evidence="3" key="1">
    <citation type="journal article" date="2015" name="Genome Announc.">
        <title>Genome sequence of the AIDS-associated pathogen Penicillium marneffei (ATCC18224) and its near taxonomic relative Talaromyces stipitatus (ATCC10500).</title>
        <authorList>
            <person name="Nierman W.C."/>
            <person name="Fedorova-Abrams N.D."/>
            <person name="Andrianopoulos A."/>
        </authorList>
    </citation>
    <scope>NUCLEOTIDE SEQUENCE [LARGE SCALE GENOMIC DNA]</scope>
    <source>
        <strain evidence="3">ATCC 18224 / CBS 334.59 / QM 7333</strain>
    </source>
</reference>
<name>B6QB48_TALMQ</name>
<evidence type="ECO:0000256" key="1">
    <source>
        <dbReference type="SAM" id="MobiDB-lite"/>
    </source>
</evidence>
<evidence type="ECO:0000313" key="3">
    <source>
        <dbReference type="Proteomes" id="UP000001294"/>
    </source>
</evidence>
<keyword evidence="3" id="KW-1185">Reference proteome</keyword>
<dbReference type="PhylomeDB" id="B6QB48"/>
<protein>
    <submittedName>
        <fullName evidence="2">Uncharacterized protein</fullName>
    </submittedName>
</protein>
<dbReference type="VEuPathDB" id="FungiDB:PMAA_065000"/>
<feature type="region of interest" description="Disordered" evidence="1">
    <location>
        <begin position="622"/>
        <end position="667"/>
    </location>
</feature>
<dbReference type="STRING" id="441960.B6QB48"/>
<dbReference type="OrthoDB" id="5369448at2759"/>
<feature type="region of interest" description="Disordered" evidence="1">
    <location>
        <begin position="156"/>
        <end position="182"/>
    </location>
</feature>